<proteinExistence type="predicted"/>
<organism evidence="2 3">
    <name type="scientific">Comamonas testosteroni</name>
    <name type="common">Pseudomonas testosteroni</name>
    <dbReference type="NCBI Taxonomy" id="285"/>
    <lineage>
        <taxon>Bacteria</taxon>
        <taxon>Pseudomonadati</taxon>
        <taxon>Pseudomonadota</taxon>
        <taxon>Betaproteobacteria</taxon>
        <taxon>Burkholderiales</taxon>
        <taxon>Comamonadaceae</taxon>
        <taxon>Comamonas</taxon>
    </lineage>
</organism>
<comment type="caution">
    <text evidence="2">The sequence shown here is derived from an EMBL/GenBank/DDBJ whole genome shotgun (WGS) entry which is preliminary data.</text>
</comment>
<dbReference type="InterPro" id="IPR055259">
    <property type="entry name" value="YkvP/CgeB_Glyco_trans-like"/>
</dbReference>
<accession>A0A8B4RY25</accession>
<dbReference type="EMBL" id="UFXL01000001">
    <property type="protein sequence ID" value="SUY73997.1"/>
    <property type="molecule type" value="Genomic_DNA"/>
</dbReference>
<dbReference type="AlphaFoldDB" id="A0A8B4RY25"/>
<dbReference type="Pfam" id="PF13524">
    <property type="entry name" value="Glyco_trans_1_2"/>
    <property type="match status" value="1"/>
</dbReference>
<dbReference type="Proteomes" id="UP000255070">
    <property type="component" value="Unassembled WGS sequence"/>
</dbReference>
<keyword evidence="3" id="KW-1185">Reference proteome</keyword>
<gene>
    <name evidence="2" type="ORF">NCTC10698_00427</name>
</gene>
<reference evidence="2 3" key="1">
    <citation type="submission" date="2018-06" db="EMBL/GenBank/DDBJ databases">
        <authorList>
            <consortium name="Pathogen Informatics"/>
            <person name="Doyle S."/>
        </authorList>
    </citation>
    <scope>NUCLEOTIDE SEQUENCE [LARGE SCALE GENOMIC DNA]</scope>
    <source>
        <strain evidence="2 3">NCTC10698</strain>
    </source>
</reference>
<dbReference type="RefSeq" id="WP_003071930.1">
    <property type="nucleotide sequence ID" value="NZ_BBJZ01000007.1"/>
</dbReference>
<dbReference type="GeneID" id="63996514"/>
<evidence type="ECO:0000313" key="2">
    <source>
        <dbReference type="EMBL" id="SUY73997.1"/>
    </source>
</evidence>
<protein>
    <submittedName>
        <fullName evidence="2">Uncharacterized protein conserved in bacteria</fullName>
    </submittedName>
</protein>
<evidence type="ECO:0000259" key="1">
    <source>
        <dbReference type="Pfam" id="PF13524"/>
    </source>
</evidence>
<feature type="domain" description="Spore protein YkvP/CgeB glycosyl transferase-like" evidence="1">
    <location>
        <begin position="190"/>
        <end position="288"/>
    </location>
</feature>
<name>A0A8B4RY25_COMTE</name>
<evidence type="ECO:0000313" key="3">
    <source>
        <dbReference type="Proteomes" id="UP000255070"/>
    </source>
</evidence>
<sequence>MLHIITDEDNTLAGFILQPLHEINGVNVIQFSKKKKSFFGKIIRYFEAKFFLLGQGISLSKEIQESIGKISKDDSVLFFDIDYIRDLQVISKALPPVRRKSIFLWNPLKTHDGKDWKVQRNLNILRNLFDDVFTFDSSDANNHSLRYAVQPFVDLNISSSEKDIDIYFIGSDKGRLKQLIEIKKRAENEGLICHFHVTPSKRINYSQEESKYLSHHEISYEDNIKKAARSKCLVEIVQNNQTGPTMRSMEAAFLGCKLITNRRSAKNDIFYHSNNVLIFEDVKEMQLASFLNSEMRDFNKEVKAAHEVRNWWKQFL</sequence>